<evidence type="ECO:0000313" key="4">
    <source>
        <dbReference type="Proteomes" id="UP000001075"/>
    </source>
</evidence>
<feature type="compositionally biased region" description="Basic and acidic residues" evidence="1">
    <location>
        <begin position="446"/>
        <end position="455"/>
    </location>
</feature>
<feature type="region of interest" description="Disordered" evidence="1">
    <location>
        <begin position="256"/>
        <end position="291"/>
    </location>
</feature>
<dbReference type="PANTHER" id="PTHR15724:SF0">
    <property type="entry name" value="PROTEIN PHOSPHATASE 1 REGULATORY SUBUNIT 26"/>
    <property type="match status" value="1"/>
</dbReference>
<evidence type="ECO:0000313" key="3">
    <source>
        <dbReference type="EMBL" id="EGW03629.1"/>
    </source>
</evidence>
<feature type="compositionally biased region" description="Basic and acidic residues" evidence="1">
    <location>
        <begin position="68"/>
        <end position="80"/>
    </location>
</feature>
<dbReference type="Proteomes" id="UP000001075">
    <property type="component" value="Unassembled WGS sequence"/>
</dbReference>
<feature type="domain" description="Protein phosphatase 1 regulatory subunit 26 N-terminal" evidence="2">
    <location>
        <begin position="3"/>
        <end position="202"/>
    </location>
</feature>
<dbReference type="InParanoid" id="G3IMB5"/>
<dbReference type="InterPro" id="IPR026130">
    <property type="entry name" value="PPP1R26"/>
</dbReference>
<evidence type="ECO:0000259" key="2">
    <source>
        <dbReference type="Pfam" id="PF15740"/>
    </source>
</evidence>
<proteinExistence type="predicted"/>
<feature type="compositionally biased region" description="Basic residues" evidence="1">
    <location>
        <begin position="1"/>
        <end position="10"/>
    </location>
</feature>
<feature type="region of interest" description="Disordered" evidence="1">
    <location>
        <begin position="1"/>
        <end position="82"/>
    </location>
</feature>
<dbReference type="Pfam" id="PF15740">
    <property type="entry name" value="PPP1R26_N"/>
    <property type="match status" value="2"/>
</dbReference>
<evidence type="ECO:0000256" key="1">
    <source>
        <dbReference type="SAM" id="MobiDB-lite"/>
    </source>
</evidence>
<dbReference type="GlyGen" id="G3IMB5">
    <property type="glycosylation" value="1 site"/>
</dbReference>
<sequence length="490" mass="52283">MPARHSKHIRNSAPVHQASDSSSDDGIEEAIQLYQLKKTRNEASGEPPLRAQLKEESPGSAQPSALPEAHRRLPSKEKLAAPKVVDTTLGSLHPDPLSKLLKDVRTSVLPGHTAAKSKAVHLATSYLADTSTELICSEAIPDISNTILPVPMEGSDRPQTMNPLFCLPPIPPHSEGDSSNIDSDDSIEQGIRTILALKAQVTGIPKASLAETPELPPGCKRKWRGGGSTIVPKKIWAGGESAQESNHIQGKAGLSNAHLSQGQGGLGKVSEGKCAGEKESSEDKSSSLDSDEDLDMAIKDLLRSKRRFKKRCRESRAVCKKVRFGTTETQCGEKLSSLPGDWEDHGQQALQSCLFKCRGDNKDIPGRSPVSIFSSAAKRAKLGGTGGEDTSPDLFPRKKSPEGTPPAKDTGVSGCPSSASSPLSEDSSVDCDDSIELEIRKFLAEKAKESVRSSEHQGGPAKPEMPCRKEPTLGLQPGVCTQSPKARETP</sequence>
<protein>
    <submittedName>
        <fullName evidence="3">Protein KIAA0649</fullName>
    </submittedName>
</protein>
<reference evidence="4" key="1">
    <citation type="journal article" date="2011" name="Nat. Biotechnol.">
        <title>The genomic sequence of the Chinese hamster ovary (CHO)-K1 cell line.</title>
        <authorList>
            <person name="Xu X."/>
            <person name="Nagarajan H."/>
            <person name="Lewis N.E."/>
            <person name="Pan S."/>
            <person name="Cai Z."/>
            <person name="Liu X."/>
            <person name="Chen W."/>
            <person name="Xie M."/>
            <person name="Wang W."/>
            <person name="Hammond S."/>
            <person name="Andersen M.R."/>
            <person name="Neff N."/>
            <person name="Passarelli B."/>
            <person name="Koh W."/>
            <person name="Fan H.C."/>
            <person name="Wang J."/>
            <person name="Gui Y."/>
            <person name="Lee K.H."/>
            <person name="Betenbaugh M.J."/>
            <person name="Quake S.R."/>
            <person name="Famili I."/>
            <person name="Palsson B.O."/>
            <person name="Wang J."/>
        </authorList>
    </citation>
    <scope>NUCLEOTIDE SEQUENCE [LARGE SCALE GENOMIC DNA]</scope>
    <source>
        <strain evidence="4">CHO K1 cell line</strain>
    </source>
</reference>
<dbReference type="InterPro" id="IPR031474">
    <property type="entry name" value="PPP1R26_N"/>
</dbReference>
<organism evidence="3 4">
    <name type="scientific">Cricetulus griseus</name>
    <name type="common">Chinese hamster</name>
    <name type="synonym">Cricetulus barabensis griseus</name>
    <dbReference type="NCBI Taxonomy" id="10029"/>
    <lineage>
        <taxon>Eukaryota</taxon>
        <taxon>Metazoa</taxon>
        <taxon>Chordata</taxon>
        <taxon>Craniata</taxon>
        <taxon>Vertebrata</taxon>
        <taxon>Euteleostomi</taxon>
        <taxon>Mammalia</taxon>
        <taxon>Eutheria</taxon>
        <taxon>Euarchontoglires</taxon>
        <taxon>Glires</taxon>
        <taxon>Rodentia</taxon>
        <taxon>Myomorpha</taxon>
        <taxon>Muroidea</taxon>
        <taxon>Cricetidae</taxon>
        <taxon>Cricetinae</taxon>
        <taxon>Cricetulus</taxon>
    </lineage>
</organism>
<name>G3IMB5_CRIGR</name>
<feature type="region of interest" description="Disordered" evidence="1">
    <location>
        <begin position="446"/>
        <end position="490"/>
    </location>
</feature>
<feature type="region of interest" description="Disordered" evidence="1">
    <location>
        <begin position="379"/>
        <end position="431"/>
    </location>
</feature>
<dbReference type="PANTHER" id="PTHR15724">
    <property type="entry name" value="PROTEIN PHOSPHATASE 1 REGULATORY SUBUNIT 26"/>
    <property type="match status" value="1"/>
</dbReference>
<dbReference type="EMBL" id="JH004634">
    <property type="protein sequence ID" value="EGW03629.1"/>
    <property type="molecule type" value="Genomic_DNA"/>
</dbReference>
<dbReference type="STRING" id="10029.G3IMB5"/>
<feature type="domain" description="Protein phosphatase 1 regulatory subunit 26 N-terminal" evidence="2">
    <location>
        <begin position="258"/>
        <end position="450"/>
    </location>
</feature>
<feature type="compositionally biased region" description="Low complexity" evidence="1">
    <location>
        <begin position="411"/>
        <end position="426"/>
    </location>
</feature>
<feature type="compositionally biased region" description="Basic and acidic residues" evidence="1">
    <location>
        <begin position="270"/>
        <end position="286"/>
    </location>
</feature>
<dbReference type="GO" id="GO:0004864">
    <property type="term" value="F:protein phosphatase inhibitor activity"/>
    <property type="evidence" value="ECO:0007669"/>
    <property type="project" value="InterPro"/>
</dbReference>
<accession>G3IMB5</accession>
<dbReference type="AlphaFoldDB" id="G3IMB5"/>
<gene>
    <name evidence="3" type="ORF">I79_025052</name>
</gene>